<evidence type="ECO:0000256" key="2">
    <source>
        <dbReference type="ARBA" id="ARBA00022723"/>
    </source>
</evidence>
<dbReference type="SUPFAM" id="SSF53187">
    <property type="entry name" value="Zn-dependent exopeptidases"/>
    <property type="match status" value="1"/>
</dbReference>
<dbReference type="Pfam" id="PF24827">
    <property type="entry name" value="AstE_AspA_cat"/>
    <property type="match status" value="1"/>
</dbReference>
<dbReference type="PANTHER" id="PTHR37326:SF1">
    <property type="entry name" value="BLL3975 PROTEIN"/>
    <property type="match status" value="1"/>
</dbReference>
<dbReference type="AlphaFoldDB" id="A0A6J4VQ05"/>
<reference evidence="6" key="1">
    <citation type="submission" date="2020-02" db="EMBL/GenBank/DDBJ databases">
        <authorList>
            <person name="Meier V. D."/>
        </authorList>
    </citation>
    <scope>NUCLEOTIDE SEQUENCE</scope>
    <source>
        <strain evidence="6">AVDCRST_MAG86</strain>
    </source>
</reference>
<organism evidence="6">
    <name type="scientific">uncultured Truepera sp</name>
    <dbReference type="NCBI Taxonomy" id="543023"/>
    <lineage>
        <taxon>Bacteria</taxon>
        <taxon>Thermotogati</taxon>
        <taxon>Deinococcota</taxon>
        <taxon>Deinococci</taxon>
        <taxon>Trueperales</taxon>
        <taxon>Trueperaceae</taxon>
        <taxon>Truepera</taxon>
        <taxon>environmental samples</taxon>
    </lineage>
</organism>
<name>A0A6J4VQ05_9DEIN</name>
<dbReference type="EMBL" id="CADCWP010000265">
    <property type="protein sequence ID" value="CAA9581845.1"/>
    <property type="molecule type" value="Genomic_DNA"/>
</dbReference>
<evidence type="ECO:0000256" key="4">
    <source>
        <dbReference type="ARBA" id="ARBA00022833"/>
    </source>
</evidence>
<dbReference type="GO" id="GO:0046872">
    <property type="term" value="F:metal ion binding"/>
    <property type="evidence" value="ECO:0007669"/>
    <property type="project" value="UniProtKB-KW"/>
</dbReference>
<dbReference type="GO" id="GO:0016811">
    <property type="term" value="F:hydrolase activity, acting on carbon-nitrogen (but not peptide) bonds, in linear amides"/>
    <property type="evidence" value="ECO:0007669"/>
    <property type="project" value="InterPro"/>
</dbReference>
<keyword evidence="3" id="KW-0378">Hydrolase</keyword>
<dbReference type="InterPro" id="IPR055438">
    <property type="entry name" value="AstE_AspA_cat"/>
</dbReference>
<keyword evidence="2" id="KW-0479">Metal-binding</keyword>
<dbReference type="PIRSF" id="PIRSF039012">
    <property type="entry name" value="ASP"/>
    <property type="match status" value="1"/>
</dbReference>
<evidence type="ECO:0000256" key="3">
    <source>
        <dbReference type="ARBA" id="ARBA00022801"/>
    </source>
</evidence>
<protein>
    <recommendedName>
        <fullName evidence="5">Succinylglutamate desuccinylase/Aspartoacylase catalytic domain-containing protein</fullName>
    </recommendedName>
</protein>
<evidence type="ECO:0000256" key="1">
    <source>
        <dbReference type="ARBA" id="ARBA00001947"/>
    </source>
</evidence>
<comment type="cofactor">
    <cofactor evidence="1">
        <name>Zn(2+)</name>
        <dbReference type="ChEBI" id="CHEBI:29105"/>
    </cofactor>
</comment>
<dbReference type="PANTHER" id="PTHR37326">
    <property type="entry name" value="BLL3975 PROTEIN"/>
    <property type="match status" value="1"/>
</dbReference>
<dbReference type="Gene3D" id="3.40.630.10">
    <property type="entry name" value="Zn peptidases"/>
    <property type="match status" value="1"/>
</dbReference>
<dbReference type="InterPro" id="IPR053138">
    <property type="entry name" value="N-alpha-Ac-DABA_deacetylase"/>
</dbReference>
<dbReference type="CDD" id="cd06230">
    <property type="entry name" value="M14_ASTE_ASPA_like"/>
    <property type="match status" value="1"/>
</dbReference>
<proteinExistence type="predicted"/>
<gene>
    <name evidence="6" type="ORF">AVDCRST_MAG86-3249</name>
</gene>
<evidence type="ECO:0000259" key="5">
    <source>
        <dbReference type="Pfam" id="PF24827"/>
    </source>
</evidence>
<keyword evidence="4" id="KW-0862">Zinc</keyword>
<accession>A0A6J4VQ05</accession>
<feature type="domain" description="Succinylglutamate desuccinylase/Aspartoacylase catalytic" evidence="5">
    <location>
        <begin position="48"/>
        <end position="219"/>
    </location>
</feature>
<evidence type="ECO:0000313" key="6">
    <source>
        <dbReference type="EMBL" id="CAA9581845.1"/>
    </source>
</evidence>
<dbReference type="GO" id="GO:0016788">
    <property type="term" value="F:hydrolase activity, acting on ester bonds"/>
    <property type="evidence" value="ECO:0007669"/>
    <property type="project" value="InterPro"/>
</dbReference>
<dbReference type="InterPro" id="IPR043795">
    <property type="entry name" value="N-alpha-Ac-DABA-like"/>
</dbReference>
<sequence>MSEATSLTVGTATAKPGAVARGVIPVTTMPGGGDLGVPVIVINGTKAGPCVWVDGAIHGDEPEGPLTCYLLAQEVDPARLSGTLVLVPIMNVGAYEAAQRGNPFDTFSYDMNRIYPGRAGGYLTERVAHAHSEWMVKVADYELSIHSGGNHSYLSETIFATEDAASQELARAMGPGWKLALRAISPKGNPMGVMVDAGRAGITVELGGRSATSPRAFNWVGRTLADAVLNVLRHYKMLPGRARYEKVRYTGVQHALLAPVSGTFVAQAGLEFQEPLKQGDKLATIYGVYGDPLAELRAPVDGMVFGLRALPNVVTGDWCCFYAEVQGTLPE</sequence>